<keyword evidence="3" id="KW-1185">Reference proteome</keyword>
<dbReference type="PANTHER" id="PTHR30399:SF1">
    <property type="entry name" value="UTP PYROPHOSPHATASE"/>
    <property type="match status" value="1"/>
</dbReference>
<dbReference type="Pfam" id="PF01863">
    <property type="entry name" value="YgjP-like"/>
    <property type="match status" value="1"/>
</dbReference>
<dbReference type="EMBL" id="QEKV01000003">
    <property type="protein sequence ID" value="PVY94928.1"/>
    <property type="molecule type" value="Genomic_DNA"/>
</dbReference>
<evidence type="ECO:0000313" key="3">
    <source>
        <dbReference type="Proteomes" id="UP000245793"/>
    </source>
</evidence>
<dbReference type="Proteomes" id="UP000245793">
    <property type="component" value="Unassembled WGS sequence"/>
</dbReference>
<organism evidence="2 3">
    <name type="scientific">Ezakiella coagulans</name>
    <dbReference type="NCBI Taxonomy" id="46507"/>
    <lineage>
        <taxon>Bacteria</taxon>
        <taxon>Bacillati</taxon>
        <taxon>Bacillota</taxon>
        <taxon>Tissierellia</taxon>
        <taxon>Ezakiella</taxon>
    </lineage>
</organism>
<sequence length="235" mass="27956">MKKQRVISATVITFDGIKIKVIKKTSMKNLYLRVKQGSGEIVLTAPKVSDEYIMKFIEKNIDVLKKHIEDLKKRNLDTDKKYIDGETHFLWGRPYTLRILDSKKHLSKGDDEIFIYVKKADDSEEIKRKLNEYYREEIKIKLATFVDMAKNMTGVSPNEVRIKNMKTRWGSCNIRDRRVWVSLNLAKYDEICLLYILIHEFTHLKEKNHTKKFYKLLDNSFSMRKECDEILNKRL</sequence>
<dbReference type="InterPro" id="IPR053136">
    <property type="entry name" value="UTP_pyrophosphatase-like"/>
</dbReference>
<evidence type="ECO:0000259" key="1">
    <source>
        <dbReference type="Pfam" id="PF01863"/>
    </source>
</evidence>
<protein>
    <recommendedName>
        <fullName evidence="1">YgjP-like metallopeptidase domain-containing protein</fullName>
    </recommendedName>
</protein>
<accession>A0A2U1E4Q4</accession>
<dbReference type="RefSeq" id="WP_116479926.1">
    <property type="nucleotide sequence ID" value="NZ_QEKV01000003.1"/>
</dbReference>
<dbReference type="PANTHER" id="PTHR30399">
    <property type="entry name" value="UNCHARACTERIZED PROTEIN YGJP"/>
    <property type="match status" value="1"/>
</dbReference>
<evidence type="ECO:0000313" key="2">
    <source>
        <dbReference type="EMBL" id="PVY94928.1"/>
    </source>
</evidence>
<proteinExistence type="predicted"/>
<dbReference type="InterPro" id="IPR002725">
    <property type="entry name" value="YgjP-like_metallopeptidase"/>
</dbReference>
<feature type="domain" description="YgjP-like metallopeptidase" evidence="1">
    <location>
        <begin position="28"/>
        <end position="233"/>
    </location>
</feature>
<dbReference type="Gene3D" id="3.30.2010.10">
    <property type="entry name" value="Metalloproteases ('zincins'), catalytic domain"/>
    <property type="match status" value="1"/>
</dbReference>
<comment type="caution">
    <text evidence="2">The sequence shown here is derived from an EMBL/GenBank/DDBJ whole genome shotgun (WGS) entry which is preliminary data.</text>
</comment>
<dbReference type="CDD" id="cd07344">
    <property type="entry name" value="M48_yhfN_like"/>
    <property type="match status" value="1"/>
</dbReference>
<dbReference type="AlphaFoldDB" id="A0A2U1E4Q4"/>
<gene>
    <name evidence="2" type="ORF">C7381_103167</name>
</gene>
<name>A0A2U1E4Q4_9FIRM</name>
<reference evidence="2 3" key="1">
    <citation type="submission" date="2018-04" db="EMBL/GenBank/DDBJ databases">
        <title>Genomic Encyclopedia of Type Strains, Phase IV (KMG-IV): sequencing the most valuable type-strain genomes for metagenomic binning, comparative biology and taxonomic classification.</title>
        <authorList>
            <person name="Goeker M."/>
        </authorList>
    </citation>
    <scope>NUCLEOTIDE SEQUENCE [LARGE SCALE GENOMIC DNA]</scope>
    <source>
        <strain evidence="2 3">DSM 20705</strain>
    </source>
</reference>